<dbReference type="AlphaFoldDB" id="A0AA88JAI3"/>
<evidence type="ECO:0000313" key="1">
    <source>
        <dbReference type="EMBL" id="GMN69933.1"/>
    </source>
</evidence>
<accession>A0AA88JAI3</accession>
<reference evidence="1" key="1">
    <citation type="submission" date="2023-07" db="EMBL/GenBank/DDBJ databases">
        <title>draft genome sequence of fig (Ficus carica).</title>
        <authorList>
            <person name="Takahashi T."/>
            <person name="Nishimura K."/>
        </authorList>
    </citation>
    <scope>NUCLEOTIDE SEQUENCE</scope>
</reference>
<name>A0AA88JAI3_FICCA</name>
<keyword evidence="2" id="KW-1185">Reference proteome</keyword>
<gene>
    <name evidence="1" type="ORF">TIFTF001_038980</name>
</gene>
<dbReference type="Proteomes" id="UP001187192">
    <property type="component" value="Unassembled WGS sequence"/>
</dbReference>
<sequence length="55" mass="6006">MVLGVTRQITHLLEIAIQRRKRDYLFGTSCAPGVRLANEGLLSSGSQLSVGLHEL</sequence>
<protein>
    <submittedName>
        <fullName evidence="1">Uncharacterized protein</fullName>
    </submittedName>
</protein>
<dbReference type="EMBL" id="BTGU01000975">
    <property type="protein sequence ID" value="GMN69933.1"/>
    <property type="molecule type" value="Genomic_DNA"/>
</dbReference>
<evidence type="ECO:0000313" key="2">
    <source>
        <dbReference type="Proteomes" id="UP001187192"/>
    </source>
</evidence>
<proteinExistence type="predicted"/>
<comment type="caution">
    <text evidence="1">The sequence shown here is derived from an EMBL/GenBank/DDBJ whole genome shotgun (WGS) entry which is preliminary data.</text>
</comment>
<organism evidence="1 2">
    <name type="scientific">Ficus carica</name>
    <name type="common">Common fig</name>
    <dbReference type="NCBI Taxonomy" id="3494"/>
    <lineage>
        <taxon>Eukaryota</taxon>
        <taxon>Viridiplantae</taxon>
        <taxon>Streptophyta</taxon>
        <taxon>Embryophyta</taxon>
        <taxon>Tracheophyta</taxon>
        <taxon>Spermatophyta</taxon>
        <taxon>Magnoliopsida</taxon>
        <taxon>eudicotyledons</taxon>
        <taxon>Gunneridae</taxon>
        <taxon>Pentapetalae</taxon>
        <taxon>rosids</taxon>
        <taxon>fabids</taxon>
        <taxon>Rosales</taxon>
        <taxon>Moraceae</taxon>
        <taxon>Ficeae</taxon>
        <taxon>Ficus</taxon>
    </lineage>
</organism>